<dbReference type="AlphaFoldDB" id="A0A367J5I8"/>
<dbReference type="SUPFAM" id="SSF55874">
    <property type="entry name" value="ATPase domain of HSP90 chaperone/DNA topoisomerase II/histidine kinase"/>
    <property type="match status" value="1"/>
</dbReference>
<dbReference type="GO" id="GO:0010906">
    <property type="term" value="P:regulation of glucose metabolic process"/>
    <property type="evidence" value="ECO:0007669"/>
    <property type="project" value="TreeGrafter"/>
</dbReference>
<proteinExistence type="inferred from homology"/>
<dbReference type="GO" id="GO:0005759">
    <property type="term" value="C:mitochondrial matrix"/>
    <property type="evidence" value="ECO:0007669"/>
    <property type="project" value="UniProtKB-SubCell"/>
</dbReference>
<dbReference type="InterPro" id="IPR036890">
    <property type="entry name" value="HATPase_C_sf"/>
</dbReference>
<dbReference type="InterPro" id="IPR039028">
    <property type="entry name" value="BCKD/PDK"/>
</dbReference>
<keyword evidence="1" id="KW-0808">Transferase</keyword>
<dbReference type="EC" id="2.7.11.-" evidence="1"/>
<comment type="subcellular location">
    <subcellularLocation>
        <location evidence="1">Mitochondrion matrix</location>
    </subcellularLocation>
</comment>
<dbReference type="Gene3D" id="3.30.565.10">
    <property type="entry name" value="Histidine kinase-like ATPase, C-terminal domain"/>
    <property type="match status" value="1"/>
</dbReference>
<dbReference type="GO" id="GO:0004740">
    <property type="term" value="F:pyruvate dehydrogenase (acetyl-transferring) kinase activity"/>
    <property type="evidence" value="ECO:0007669"/>
    <property type="project" value="TreeGrafter"/>
</dbReference>
<comment type="caution">
    <text evidence="2">The sequence shown here is derived from an EMBL/GenBank/DDBJ whole genome shotgun (WGS) entry which is preliminary data.</text>
</comment>
<keyword evidence="1" id="KW-0418">Kinase</keyword>
<dbReference type="Proteomes" id="UP000253551">
    <property type="component" value="Unassembled WGS sequence"/>
</dbReference>
<gene>
    <name evidence="2" type="ORF">CU098_009802</name>
</gene>
<keyword evidence="1" id="KW-0547">Nucleotide-binding</keyword>
<evidence type="ECO:0000313" key="2">
    <source>
        <dbReference type="EMBL" id="RCH85109.1"/>
    </source>
</evidence>
<dbReference type="PANTHER" id="PTHR11947">
    <property type="entry name" value="PYRUVATE DEHYDROGENASE KINASE"/>
    <property type="match status" value="1"/>
</dbReference>
<dbReference type="EMBL" id="PJQM01004258">
    <property type="protein sequence ID" value="RCH85109.1"/>
    <property type="molecule type" value="Genomic_DNA"/>
</dbReference>
<protein>
    <recommendedName>
        <fullName evidence="1">Protein-serine/threonine kinase</fullName>
        <ecNumber evidence="1">2.7.11.-</ecNumber>
    </recommendedName>
</protein>
<sequence length="71" mass="7983">YTTAKAQVLEPEFNKTEFKAPMAGFGYGLPISRLYARYFGGDLKLISMEGYGTDAYLHLNRLSNSDEPLIM</sequence>
<organism evidence="2 3">
    <name type="scientific">Rhizopus stolonifer</name>
    <name type="common">Rhizopus nigricans</name>
    <dbReference type="NCBI Taxonomy" id="4846"/>
    <lineage>
        <taxon>Eukaryota</taxon>
        <taxon>Fungi</taxon>
        <taxon>Fungi incertae sedis</taxon>
        <taxon>Mucoromycota</taxon>
        <taxon>Mucoromycotina</taxon>
        <taxon>Mucoromycetes</taxon>
        <taxon>Mucorales</taxon>
        <taxon>Mucorineae</taxon>
        <taxon>Rhizopodaceae</taxon>
        <taxon>Rhizopus</taxon>
    </lineage>
</organism>
<dbReference type="PANTHER" id="PTHR11947:SF3">
    <property type="entry name" value="[PYRUVATE DEHYDROGENASE (ACETYL-TRANSFERRING)] KINASE, MITOCHONDRIAL"/>
    <property type="match status" value="1"/>
</dbReference>
<keyword evidence="3" id="KW-1185">Reference proteome</keyword>
<keyword evidence="1" id="KW-0496">Mitochondrion</keyword>
<evidence type="ECO:0000313" key="3">
    <source>
        <dbReference type="Proteomes" id="UP000253551"/>
    </source>
</evidence>
<evidence type="ECO:0000256" key="1">
    <source>
        <dbReference type="RuleBase" id="RU366032"/>
    </source>
</evidence>
<comment type="similarity">
    <text evidence="1">Belongs to the PDK/BCKDK protein kinase family.</text>
</comment>
<reference evidence="2 3" key="1">
    <citation type="journal article" date="2018" name="G3 (Bethesda)">
        <title>Phylogenetic and Phylogenomic Definition of Rhizopus Species.</title>
        <authorList>
            <person name="Gryganskyi A.P."/>
            <person name="Golan J."/>
            <person name="Dolatabadi S."/>
            <person name="Mondo S."/>
            <person name="Robb S."/>
            <person name="Idnurm A."/>
            <person name="Muszewska A."/>
            <person name="Steczkiewicz K."/>
            <person name="Masonjones S."/>
            <person name="Liao H.L."/>
            <person name="Gajdeczka M.T."/>
            <person name="Anike F."/>
            <person name="Vuek A."/>
            <person name="Anishchenko I.M."/>
            <person name="Voigt K."/>
            <person name="de Hoog G.S."/>
            <person name="Smith M.E."/>
            <person name="Heitman J."/>
            <person name="Vilgalys R."/>
            <person name="Stajich J.E."/>
        </authorList>
    </citation>
    <scope>NUCLEOTIDE SEQUENCE [LARGE SCALE GENOMIC DNA]</scope>
    <source>
        <strain evidence="2 3">LSU 92-RS-03</strain>
    </source>
</reference>
<dbReference type="GO" id="GO:0005524">
    <property type="term" value="F:ATP binding"/>
    <property type="evidence" value="ECO:0007669"/>
    <property type="project" value="UniProtKB-UniRule"/>
</dbReference>
<dbReference type="OrthoDB" id="241648at2759"/>
<feature type="non-terminal residue" evidence="2">
    <location>
        <position position="1"/>
    </location>
</feature>
<accession>A0A367J5I8</accession>
<keyword evidence="1" id="KW-0067">ATP-binding</keyword>
<dbReference type="STRING" id="4846.A0A367J5I8"/>
<name>A0A367J5I8_RHIST</name>